<dbReference type="KEGG" id="bsen:DP114_30875"/>
<dbReference type="CDD" id="cd00488">
    <property type="entry name" value="PCD_DCoH"/>
    <property type="match status" value="1"/>
</dbReference>
<evidence type="ECO:0000313" key="6">
    <source>
        <dbReference type="EMBL" id="QDL11714.1"/>
    </source>
</evidence>
<dbReference type="Gene3D" id="3.40.50.10140">
    <property type="entry name" value="Toll/interleukin-1 receptor homology (TIR) domain"/>
    <property type="match status" value="1"/>
</dbReference>
<protein>
    <recommendedName>
        <fullName evidence="3">4a-hydroxytetrahydrobiopterin dehydratase</fullName>
        <ecNumber evidence="3">4.2.1.96</ecNumber>
    </recommendedName>
</protein>
<dbReference type="SUPFAM" id="SSF52200">
    <property type="entry name" value="Toll/Interleukin receptor TIR domain"/>
    <property type="match status" value="1"/>
</dbReference>
<dbReference type="InterPro" id="IPR035897">
    <property type="entry name" value="Toll_tir_struct_dom_sf"/>
</dbReference>
<evidence type="ECO:0000256" key="1">
    <source>
        <dbReference type="ARBA" id="ARBA00001554"/>
    </source>
</evidence>
<dbReference type="PROSITE" id="PS50104">
    <property type="entry name" value="TIR"/>
    <property type="match status" value="1"/>
</dbReference>
<dbReference type="Pfam" id="PF13676">
    <property type="entry name" value="TIR_2"/>
    <property type="match status" value="1"/>
</dbReference>
<dbReference type="PANTHER" id="PTHR12599">
    <property type="entry name" value="PTERIN-4-ALPHA-CARBINOLAMINE DEHYDRATASE"/>
    <property type="match status" value="1"/>
</dbReference>
<keyword evidence="4" id="KW-0456">Lyase</keyword>
<dbReference type="EC" id="4.2.1.96" evidence="3"/>
<dbReference type="SUPFAM" id="SSF55248">
    <property type="entry name" value="PCD-like"/>
    <property type="match status" value="1"/>
</dbReference>
<dbReference type="AlphaFoldDB" id="A0A856MNM2"/>
<evidence type="ECO:0000256" key="4">
    <source>
        <dbReference type="ARBA" id="ARBA00023239"/>
    </source>
</evidence>
<evidence type="ECO:0000313" key="7">
    <source>
        <dbReference type="Proteomes" id="UP000503129"/>
    </source>
</evidence>
<dbReference type="Gene3D" id="3.30.1360.20">
    <property type="entry name" value="Transcriptional coactivator/pterin dehydratase"/>
    <property type="match status" value="1"/>
</dbReference>
<dbReference type="Pfam" id="PF01329">
    <property type="entry name" value="Pterin_4a"/>
    <property type="match status" value="1"/>
</dbReference>
<keyword evidence="7" id="KW-1185">Reference proteome</keyword>
<gene>
    <name evidence="6" type="ORF">DP114_30875</name>
</gene>
<dbReference type="InterPro" id="IPR001533">
    <property type="entry name" value="Pterin_deHydtase"/>
</dbReference>
<organism evidence="6 7">
    <name type="scientific">Brasilonema sennae CENA114</name>
    <dbReference type="NCBI Taxonomy" id="415709"/>
    <lineage>
        <taxon>Bacteria</taxon>
        <taxon>Bacillati</taxon>
        <taxon>Cyanobacteriota</taxon>
        <taxon>Cyanophyceae</taxon>
        <taxon>Nostocales</taxon>
        <taxon>Scytonemataceae</taxon>
        <taxon>Brasilonema</taxon>
        <taxon>Bromeliae group (in: Brasilonema)</taxon>
    </lineage>
</organism>
<evidence type="ECO:0000256" key="3">
    <source>
        <dbReference type="ARBA" id="ARBA00013252"/>
    </source>
</evidence>
<comment type="similarity">
    <text evidence="2">Belongs to the pterin-4-alpha-carbinolamine dehydratase family.</text>
</comment>
<accession>A0A856MNM2</accession>
<dbReference type="GO" id="GO:0008124">
    <property type="term" value="F:4-alpha-hydroxytetrahydrobiopterin dehydratase activity"/>
    <property type="evidence" value="ECO:0007669"/>
    <property type="project" value="UniProtKB-EC"/>
</dbReference>
<dbReference type="PANTHER" id="PTHR12599:SF0">
    <property type="entry name" value="PTERIN-4-ALPHA-CARBINOLAMINE DEHYDRATASE"/>
    <property type="match status" value="1"/>
</dbReference>
<dbReference type="EMBL" id="CP030118">
    <property type="protein sequence ID" value="QDL11714.1"/>
    <property type="molecule type" value="Genomic_DNA"/>
</dbReference>
<reference evidence="6 7" key="1">
    <citation type="submission" date="2018-06" db="EMBL/GenBank/DDBJ databases">
        <title>Comparative genomics of Brasilonema spp. strains.</title>
        <authorList>
            <person name="Alvarenga D.O."/>
            <person name="Fiore M.F."/>
            <person name="Varani A.M."/>
        </authorList>
    </citation>
    <scope>NUCLEOTIDE SEQUENCE [LARGE SCALE GENOMIC DNA]</scope>
    <source>
        <strain evidence="6 7">CENA114</strain>
    </source>
</reference>
<sequence>MFKPPIFISYRRSDITSEAGRLYSTISKEIGKDMVFIDTSSIEPGTDWPQELVDALEASLIAVLVIGPDWIKSSDEYGLRRIDQEDDWVRKEIEYCLAKGKKILPVLFNGAKMPPSNKLPSSIAPITSKQAVEIRNTYWDHDIKLVLTQLRASIDNIHHTSSEVPWSDYPIPHPEKPEEISDEKLSIALANHLSQWEKVISPLPENQSNVRIELFRKYKFKTFLDAVEFMNKVAPGCEIVLHHPRWENIWKTLRVYLTTWDIGHRISDRDIQLAKYFDKAYAEFPGAVGDSSKD</sequence>
<dbReference type="GO" id="GO:0006729">
    <property type="term" value="P:tetrahydrobiopterin biosynthetic process"/>
    <property type="evidence" value="ECO:0007669"/>
    <property type="project" value="InterPro"/>
</dbReference>
<proteinExistence type="inferred from homology"/>
<dbReference type="InterPro" id="IPR000157">
    <property type="entry name" value="TIR_dom"/>
</dbReference>
<evidence type="ECO:0000259" key="5">
    <source>
        <dbReference type="PROSITE" id="PS50104"/>
    </source>
</evidence>
<feature type="domain" description="TIR" evidence="5">
    <location>
        <begin position="2"/>
        <end position="154"/>
    </location>
</feature>
<dbReference type="GO" id="GO:0007165">
    <property type="term" value="P:signal transduction"/>
    <property type="evidence" value="ECO:0007669"/>
    <property type="project" value="InterPro"/>
</dbReference>
<dbReference type="InterPro" id="IPR036428">
    <property type="entry name" value="PCD_sf"/>
</dbReference>
<evidence type="ECO:0000256" key="2">
    <source>
        <dbReference type="ARBA" id="ARBA00006472"/>
    </source>
</evidence>
<dbReference type="RefSeq" id="WP_169266175.1">
    <property type="nucleotide sequence ID" value="NZ_CAWOXK010000001.1"/>
</dbReference>
<comment type="catalytic activity">
    <reaction evidence="1">
        <text>(4aS,6R)-4a-hydroxy-L-erythro-5,6,7,8-tetrahydrobiopterin = (6R)-L-erythro-6,7-dihydrobiopterin + H2O</text>
        <dbReference type="Rhea" id="RHEA:11920"/>
        <dbReference type="ChEBI" id="CHEBI:15377"/>
        <dbReference type="ChEBI" id="CHEBI:15642"/>
        <dbReference type="ChEBI" id="CHEBI:43120"/>
        <dbReference type="EC" id="4.2.1.96"/>
    </reaction>
</comment>
<dbReference type="Proteomes" id="UP000503129">
    <property type="component" value="Chromosome"/>
</dbReference>
<name>A0A856MNM2_9CYAN</name>